<evidence type="ECO:0000313" key="1">
    <source>
        <dbReference type="EMBL" id="KAL0932215.1"/>
    </source>
</evidence>
<evidence type="ECO:0000313" key="2">
    <source>
        <dbReference type="Proteomes" id="UP000805649"/>
    </source>
</evidence>
<reference evidence="1 2" key="1">
    <citation type="journal article" date="2020" name="Phytopathology">
        <title>Genome Sequence Resources of Colletotrichum truncatum, C. plurivorum, C. musicola, and C. sojae: Four Species Pathogenic to Soybean (Glycine max).</title>
        <authorList>
            <person name="Rogerio F."/>
            <person name="Boufleur T.R."/>
            <person name="Ciampi-Guillardi M."/>
            <person name="Sukno S.A."/>
            <person name="Thon M.R."/>
            <person name="Massola Junior N.S."/>
            <person name="Baroncelli R."/>
        </authorList>
    </citation>
    <scope>NUCLEOTIDE SEQUENCE [LARGE SCALE GENOMIC DNA]</scope>
    <source>
        <strain evidence="1 2">CMES1059</strain>
    </source>
</reference>
<keyword evidence="2" id="KW-1185">Reference proteome</keyword>
<comment type="caution">
    <text evidence="1">The sequence shown here is derived from an EMBL/GenBank/DDBJ whole genome shotgun (WGS) entry which is preliminary data.</text>
</comment>
<sequence>MSDLIDTHIHVLPPAYVDAIEAAGGDPSGFPSPEWSFGATLESINATGTSVAILSVSAPGVSIAGTGEVALKLTRDLNQYLAEQTRRTEAKQRLGFFGVLPDWQDVEGTIAELEFLYQHQKLCFGVTVFTSYGGKLLGDRQFQPIWERLQSYKALVFIHPTSLEVEPRHIASNLPQPIVDYPLATTRTAVDLVLTGTLSKCPDVDVILSHAGGTLPFIANRIMGSLQSHSVKKMMSIDFGTAKETFSRFYYDIALSCSSAQLNGLLDFAAPSHILFGSDFPYCPPSVIGKQVQLYSAFVTTEPRGRVITPHIVRQNSRRLLTKHQQNQQIDWDFKVHLDRRAVSKI</sequence>
<name>A0ACC3YJY6_COLTU</name>
<proteinExistence type="predicted"/>
<gene>
    <name evidence="1" type="ORF">CTRU02_213168</name>
</gene>
<dbReference type="Proteomes" id="UP000805649">
    <property type="component" value="Unassembled WGS sequence"/>
</dbReference>
<accession>A0ACC3YJY6</accession>
<organism evidence="1 2">
    <name type="scientific">Colletotrichum truncatum</name>
    <name type="common">Anthracnose fungus</name>
    <name type="synonym">Colletotrichum capsici</name>
    <dbReference type="NCBI Taxonomy" id="5467"/>
    <lineage>
        <taxon>Eukaryota</taxon>
        <taxon>Fungi</taxon>
        <taxon>Dikarya</taxon>
        <taxon>Ascomycota</taxon>
        <taxon>Pezizomycotina</taxon>
        <taxon>Sordariomycetes</taxon>
        <taxon>Hypocreomycetidae</taxon>
        <taxon>Glomerellales</taxon>
        <taxon>Glomerellaceae</taxon>
        <taxon>Colletotrichum</taxon>
        <taxon>Colletotrichum truncatum species complex</taxon>
    </lineage>
</organism>
<dbReference type="EMBL" id="VUJX02000009">
    <property type="protein sequence ID" value="KAL0932215.1"/>
    <property type="molecule type" value="Genomic_DNA"/>
</dbReference>
<protein>
    <submittedName>
        <fullName evidence="1">Amidohydrolase 2</fullName>
    </submittedName>
</protein>